<gene>
    <name evidence="2" type="ORF">CGERO_02955</name>
</gene>
<sequence length="87" mass="9683">MATEMSNEQLLELVQGLSKRLDSAEREIAELRKRSDASIPEDVVLAISAAVSAFLGNRGKIKAVKYSRHRTWAAQGRQNVQLHIPNL</sequence>
<name>A0A3G6J4B5_9CORY</name>
<protein>
    <submittedName>
        <fullName evidence="2">Methylmalonyl-CoA carboxyltransferase 12S subunit</fullName>
        <ecNumber evidence="2">2.1.3.1</ecNumber>
    </submittedName>
</protein>
<organism evidence="2 3">
    <name type="scientific">Corynebacterium gerontici</name>
    <dbReference type="NCBI Taxonomy" id="2079234"/>
    <lineage>
        <taxon>Bacteria</taxon>
        <taxon>Bacillati</taxon>
        <taxon>Actinomycetota</taxon>
        <taxon>Actinomycetes</taxon>
        <taxon>Mycobacteriales</taxon>
        <taxon>Corynebacteriaceae</taxon>
        <taxon>Corynebacterium</taxon>
    </lineage>
</organism>
<evidence type="ECO:0000256" key="1">
    <source>
        <dbReference type="SAM" id="Coils"/>
    </source>
</evidence>
<dbReference type="Proteomes" id="UP000271587">
    <property type="component" value="Chromosome"/>
</dbReference>
<reference evidence="2 3" key="1">
    <citation type="submission" date="2018-11" db="EMBL/GenBank/DDBJ databases">
        <authorList>
            <person name="Kleinhagauer T."/>
            <person name="Glaeser S.P."/>
            <person name="Spergser J."/>
            <person name="Ruckert C."/>
            <person name="Kaempfer P."/>
            <person name="Busse H.-J."/>
        </authorList>
    </citation>
    <scope>NUCLEOTIDE SEQUENCE [LARGE SCALE GENOMIC DNA]</scope>
    <source>
        <strain evidence="2 3">W8</strain>
    </source>
</reference>
<keyword evidence="2" id="KW-0808">Transferase</keyword>
<dbReference type="GO" id="GO:0047154">
    <property type="term" value="F:methylmalonyl-CoA carboxytransferase activity"/>
    <property type="evidence" value="ECO:0007669"/>
    <property type="project" value="UniProtKB-EC"/>
</dbReference>
<dbReference type="EC" id="2.1.3.1" evidence="2"/>
<keyword evidence="3" id="KW-1185">Reference proteome</keyword>
<feature type="coiled-coil region" evidence="1">
    <location>
        <begin position="7"/>
        <end position="34"/>
    </location>
</feature>
<accession>A0A3G6J4B5</accession>
<dbReference type="KEGG" id="cgk:CGERO_02955"/>
<keyword evidence="1" id="KW-0175">Coiled coil</keyword>
<dbReference type="EMBL" id="CP033897">
    <property type="protein sequence ID" value="AZA10914.1"/>
    <property type="molecule type" value="Genomic_DNA"/>
</dbReference>
<evidence type="ECO:0000313" key="3">
    <source>
        <dbReference type="Proteomes" id="UP000271587"/>
    </source>
</evidence>
<proteinExistence type="predicted"/>
<evidence type="ECO:0000313" key="2">
    <source>
        <dbReference type="EMBL" id="AZA10914.1"/>
    </source>
</evidence>
<dbReference type="AlphaFoldDB" id="A0A3G6J4B5"/>